<dbReference type="InterPro" id="IPR041208">
    <property type="entry name" value="Cap15"/>
</dbReference>
<accession>A0A1M4N1L2</accession>
<protein>
    <submittedName>
        <fullName evidence="4">Putative membrane protein</fullName>
    </submittedName>
</protein>
<dbReference type="EMBL" id="FMJB01000059">
    <property type="protein sequence ID" value="SCM68742.1"/>
    <property type="molecule type" value="Genomic_DNA"/>
</dbReference>
<dbReference type="InterPro" id="IPR056338">
    <property type="entry name" value="Cap15-like_TM"/>
</dbReference>
<keyword evidence="1" id="KW-0812">Transmembrane</keyword>
<evidence type="ECO:0000313" key="4">
    <source>
        <dbReference type="EMBL" id="SCM68742.1"/>
    </source>
</evidence>
<evidence type="ECO:0000256" key="1">
    <source>
        <dbReference type="SAM" id="Phobius"/>
    </source>
</evidence>
<keyword evidence="1" id="KW-1133">Transmembrane helix</keyword>
<feature type="transmembrane region" description="Helical" evidence="1">
    <location>
        <begin position="16"/>
        <end position="40"/>
    </location>
</feature>
<keyword evidence="5" id="KW-1185">Reference proteome</keyword>
<feature type="transmembrane region" description="Helical" evidence="1">
    <location>
        <begin position="52"/>
        <end position="70"/>
    </location>
</feature>
<evidence type="ECO:0000259" key="3">
    <source>
        <dbReference type="Pfam" id="PF23471"/>
    </source>
</evidence>
<name>A0A1M4N1L2_9RHOB</name>
<dbReference type="Pfam" id="PF18153">
    <property type="entry name" value="Cap15_CD_rec"/>
    <property type="match status" value="1"/>
</dbReference>
<feature type="domain" description="CD-NTase-associated protein 15" evidence="2">
    <location>
        <begin position="86"/>
        <end position="204"/>
    </location>
</feature>
<feature type="domain" description="Cap1-like TM helices" evidence="3">
    <location>
        <begin position="14"/>
        <end position="76"/>
    </location>
</feature>
<evidence type="ECO:0000313" key="5">
    <source>
        <dbReference type="Proteomes" id="UP000184085"/>
    </source>
</evidence>
<dbReference type="Pfam" id="PF23471">
    <property type="entry name" value="Cap15_TM"/>
    <property type="match status" value="1"/>
</dbReference>
<gene>
    <name evidence="4" type="ORF">KARMA_2969</name>
</gene>
<dbReference type="AlphaFoldDB" id="A0A1M4N1L2"/>
<keyword evidence="1" id="KW-0472">Membrane</keyword>
<organism evidence="4 5">
    <name type="scientific">Donghicola eburneus</name>
    <dbReference type="NCBI Taxonomy" id="393278"/>
    <lineage>
        <taxon>Bacteria</taxon>
        <taxon>Pseudomonadati</taxon>
        <taxon>Pseudomonadota</taxon>
        <taxon>Alphaproteobacteria</taxon>
        <taxon>Rhodobacterales</taxon>
        <taxon>Roseobacteraceae</taxon>
        <taxon>Donghicola</taxon>
    </lineage>
</organism>
<sequence length="209" mass="22955">MAWHEYSVVGHSRAKIGMFIAFASGALAGFLTLLLGFLITKLVAFNLDVPKVVLWPLTGSAIFGCLFILFDKFLWKSGKLKYLIGVPDISGEWTVVGESYQTSGKKNKIWDAKLIITQSYEKITVHLATGTSSSQSISAAIIDEGGAGVRLIYSYENNPEVGNEELKKHIGYCNILFGKTLQNGKGQYFNGHGRYTHGNITITREANNV</sequence>
<evidence type="ECO:0000259" key="2">
    <source>
        <dbReference type="Pfam" id="PF18153"/>
    </source>
</evidence>
<reference evidence="5" key="1">
    <citation type="submission" date="2016-09" db="EMBL/GenBank/DDBJ databases">
        <authorList>
            <person name="Wibberg D."/>
        </authorList>
    </citation>
    <scope>NUCLEOTIDE SEQUENCE [LARGE SCALE GENOMIC DNA]</scope>
</reference>
<proteinExistence type="predicted"/>
<dbReference type="RefSeq" id="WP_072707599.1">
    <property type="nucleotide sequence ID" value="NZ_FMJB01000059.1"/>
</dbReference>
<dbReference type="Proteomes" id="UP000184085">
    <property type="component" value="Unassembled WGS sequence"/>
</dbReference>